<reference evidence="2" key="1">
    <citation type="journal article" date="2020" name="J Insects Food Feed">
        <title>The yellow mealworm (Tenebrio molitor) genome: a resource for the emerging insects as food and feed industry.</title>
        <authorList>
            <person name="Eriksson T."/>
            <person name="Andere A."/>
            <person name="Kelstrup H."/>
            <person name="Emery V."/>
            <person name="Picard C."/>
        </authorList>
    </citation>
    <scope>NUCLEOTIDE SEQUENCE</scope>
    <source>
        <strain evidence="2">Stoneville</strain>
        <tissue evidence="2">Whole head</tissue>
    </source>
</reference>
<proteinExistence type="predicted"/>
<dbReference type="GO" id="GO:0071897">
    <property type="term" value="P:DNA biosynthetic process"/>
    <property type="evidence" value="ECO:0007669"/>
    <property type="project" value="UniProtKB-ARBA"/>
</dbReference>
<feature type="compositionally biased region" description="Polar residues" evidence="1">
    <location>
        <begin position="604"/>
        <end position="617"/>
    </location>
</feature>
<feature type="compositionally biased region" description="Polar residues" evidence="1">
    <location>
        <begin position="232"/>
        <end position="246"/>
    </location>
</feature>
<dbReference type="SUPFAM" id="SSF56672">
    <property type="entry name" value="DNA/RNA polymerases"/>
    <property type="match status" value="1"/>
</dbReference>
<dbReference type="Proteomes" id="UP000719412">
    <property type="component" value="Unassembled WGS sequence"/>
</dbReference>
<sequence length="1031" mass="115883">MSVPSATTRGGANFCDAVIAAIDPAPTLPRTSVTINNEGWQITTVPSDSLPFSTPDPLASPVVQETRGGLAAPPPISAPTDNLAALSRRNADTLSGSTRHGFWDNWRTNEDFKRDFLKTYWSAQRQRDIRFQTSTGRYDETMLSHFAYFVDMVLQKMNNIAETAEFLSGQEIPEQNLGFRDNASGDNGPTTTHRHHTDQVQKRPSPDDNRFNMTTGSGFFPDKFQRRPGHNQWRNNNHQNGRSQGDASRGSKDSGNGGGVVDMENNNMHSGNAGASLEEMPAWFMRWLNAQQPAFVMPSTQQPLAVAPTVPSTSVTTNNEGWQITTMPSDHLSFSTPDSLASPAMQETESPTASTGAGVGMDAPPSISAPTDNLAALSGVLRNLLERALPAPERPSFEGLRRQNPMKFLRAVEEYEHSFGLNSPRLLGIAVDCLKGNAKHWTGIYRDNWRTYEDFKRDFLKTYWSAQRQRDIRFQISTGRYDETKGTMLSHFAYNIAEAAEFLSGQEIPGQNPDFRDNAFGDKGRKTTQPHHTDQGQKRPRPNDSRFNVTGPPIPISRDGEKRTPGNPGHPTASNRFFWDKFQRRRCFTRLQGFGKRGLKYSRQRNGPGSDRNQQVRSGGKRNRSSSPHEIKGKLDVRPRASQVTASTSKELYQRLTSTSHNMRPWRYWTPEVKRNGQPQFFFQENQKITWKNLWDTTATNRVNEEHLESLSALQAKIDPLKIPATPKTKLTPAATHTYTHKIKLHDKTPFLKRPYPKCHKTGSVAVCKSNDGSKEERWMVFEKLRQANMTVNLEKSNFIQKESAPSGVFRSHRKLNTYAHSLDFANFYRKFCARYSAATQDLNKLLRKGEKWKWGRNEQNNFTKISADKAKCDICSVTLSIKDDEEAQVTEGFWRKKGINNMIVAIDGSHLEIPKPKTNQAAYVNRKGYHSLLLQGVVDHRKKFIDVFCGEPGNLRRAMDVCVCLLGADGRVVEGRINTLSATTARSARVRVPSGKGAHGCMNVVVYVCECEVEWAWVAGESAPEPRRIT</sequence>
<keyword evidence="3" id="KW-1185">Reference proteome</keyword>
<organism evidence="2 3">
    <name type="scientific">Tenebrio molitor</name>
    <name type="common">Yellow mealworm beetle</name>
    <dbReference type="NCBI Taxonomy" id="7067"/>
    <lineage>
        <taxon>Eukaryota</taxon>
        <taxon>Metazoa</taxon>
        <taxon>Ecdysozoa</taxon>
        <taxon>Arthropoda</taxon>
        <taxon>Hexapoda</taxon>
        <taxon>Insecta</taxon>
        <taxon>Pterygota</taxon>
        <taxon>Neoptera</taxon>
        <taxon>Endopterygota</taxon>
        <taxon>Coleoptera</taxon>
        <taxon>Polyphaga</taxon>
        <taxon>Cucujiformia</taxon>
        <taxon>Tenebrionidae</taxon>
        <taxon>Tenebrio</taxon>
    </lineage>
</organism>
<dbReference type="InterPro" id="IPR043128">
    <property type="entry name" value="Rev_trsase/Diguanyl_cyclase"/>
</dbReference>
<dbReference type="AlphaFoldDB" id="A0A8J6HTK1"/>
<feature type="region of interest" description="Disordered" evidence="1">
    <location>
        <begin position="336"/>
        <end position="357"/>
    </location>
</feature>
<dbReference type="InterPro" id="IPR043502">
    <property type="entry name" value="DNA/RNA_pol_sf"/>
</dbReference>
<dbReference type="EMBL" id="JABDTM020012015">
    <property type="protein sequence ID" value="KAH0820382.1"/>
    <property type="molecule type" value="Genomic_DNA"/>
</dbReference>
<name>A0A8J6HTK1_TENMO</name>
<feature type="region of interest" description="Disordered" evidence="1">
    <location>
        <begin position="598"/>
        <end position="656"/>
    </location>
</feature>
<evidence type="ECO:0000313" key="2">
    <source>
        <dbReference type="EMBL" id="KAH0820382.1"/>
    </source>
</evidence>
<feature type="region of interest" description="Disordered" evidence="1">
    <location>
        <begin position="172"/>
        <end position="274"/>
    </location>
</feature>
<evidence type="ECO:0000313" key="3">
    <source>
        <dbReference type="Proteomes" id="UP000719412"/>
    </source>
</evidence>
<accession>A0A8J6HTK1</accession>
<feature type="compositionally biased region" description="Polar residues" evidence="1">
    <location>
        <begin position="336"/>
        <end position="355"/>
    </location>
</feature>
<feature type="region of interest" description="Disordered" evidence="1">
    <location>
        <begin position="507"/>
        <end position="577"/>
    </location>
</feature>
<gene>
    <name evidence="2" type="ORF">GEV33_002409</name>
</gene>
<dbReference type="Gene3D" id="3.30.70.270">
    <property type="match status" value="1"/>
</dbReference>
<feature type="compositionally biased region" description="Polar residues" evidence="1">
    <location>
        <begin position="642"/>
        <end position="656"/>
    </location>
</feature>
<comment type="caution">
    <text evidence="2">The sequence shown here is derived from an EMBL/GenBank/DDBJ whole genome shotgun (WGS) entry which is preliminary data.</text>
</comment>
<evidence type="ECO:0000256" key="1">
    <source>
        <dbReference type="SAM" id="MobiDB-lite"/>
    </source>
</evidence>
<reference evidence="2" key="2">
    <citation type="submission" date="2021-08" db="EMBL/GenBank/DDBJ databases">
        <authorList>
            <person name="Eriksson T."/>
        </authorList>
    </citation>
    <scope>NUCLEOTIDE SEQUENCE</scope>
    <source>
        <strain evidence="2">Stoneville</strain>
        <tissue evidence="2">Whole head</tissue>
    </source>
</reference>
<protein>
    <submittedName>
        <fullName evidence="2">Uncharacterized protein</fullName>
    </submittedName>
</protein>
<feature type="compositionally biased region" description="Basic and acidic residues" evidence="1">
    <location>
        <begin position="514"/>
        <end position="544"/>
    </location>
</feature>
<feature type="compositionally biased region" description="Basic and acidic residues" evidence="1">
    <location>
        <begin position="197"/>
        <end position="210"/>
    </location>
</feature>
<feature type="compositionally biased region" description="Basic and acidic residues" evidence="1">
    <location>
        <begin position="627"/>
        <end position="639"/>
    </location>
</feature>